<dbReference type="SMART" id="SM00829">
    <property type="entry name" value="PKS_ER"/>
    <property type="match status" value="1"/>
</dbReference>
<protein>
    <recommendedName>
        <fullName evidence="3">Enoyl reductase (ER) domain-containing protein</fullName>
    </recommendedName>
</protein>
<dbReference type="PANTHER" id="PTHR45348">
    <property type="entry name" value="HYPOTHETICAL OXIDOREDUCTASE (EUROFUNG)"/>
    <property type="match status" value="1"/>
</dbReference>
<dbReference type="Pfam" id="PF00107">
    <property type="entry name" value="ADH_zinc_N"/>
    <property type="match status" value="1"/>
</dbReference>
<dbReference type="Proteomes" id="UP000053411">
    <property type="component" value="Unassembled WGS sequence"/>
</dbReference>
<name>A0A0D2K335_9EURO</name>
<dbReference type="STRING" id="1442371.A0A0D2K335"/>
<evidence type="ECO:0000256" key="1">
    <source>
        <dbReference type="ARBA" id="ARBA00008072"/>
    </source>
</evidence>
<evidence type="ECO:0000259" key="3">
    <source>
        <dbReference type="SMART" id="SM00829"/>
    </source>
</evidence>
<dbReference type="SUPFAM" id="SSF51735">
    <property type="entry name" value="NAD(P)-binding Rossmann-fold domains"/>
    <property type="match status" value="1"/>
</dbReference>
<sequence>MSATHQAAVIPQKGERLTLQTLETPKPGPTELLISVNAIALNPVDYYMRDMGVFVKDYPATIGSDIAGTVEAVGSSIASSSFQPGTRVLGFAPAFFNQGKPPYGGFQKKVIVPVENVCVIPDTLSFVDAATLPMGVVTAWNGWTSIGLHHDTHFSAADKQSVLIWGASSSVGVCAVQTAKALGFTVYATCSPRNNEYIRSLGAKEVFDYKSPSVVQEALQAAKKDGMALTTAYFCTGDIQPCLDVLAPSSTAEQRGKLATAVPINPSTPTHPNVDTKFVMAPEGAGPRGKQFEFILQEWLAPRLADGSFIPAPEARVMLGGLAGLNDALDVLKGGVSCQKLVLEV</sequence>
<evidence type="ECO:0000313" key="4">
    <source>
        <dbReference type="EMBL" id="KIX97529.1"/>
    </source>
</evidence>
<dbReference type="InterPro" id="IPR011032">
    <property type="entry name" value="GroES-like_sf"/>
</dbReference>
<dbReference type="InterPro" id="IPR013154">
    <property type="entry name" value="ADH-like_N"/>
</dbReference>
<feature type="domain" description="Enoyl reductase (ER)" evidence="3">
    <location>
        <begin position="14"/>
        <end position="343"/>
    </location>
</feature>
<dbReference type="CDD" id="cd08249">
    <property type="entry name" value="enoyl_reductase_like"/>
    <property type="match status" value="1"/>
</dbReference>
<dbReference type="Gene3D" id="3.90.180.10">
    <property type="entry name" value="Medium-chain alcohol dehydrogenases, catalytic domain"/>
    <property type="match status" value="1"/>
</dbReference>
<gene>
    <name evidence="4" type="ORF">Z520_06981</name>
</gene>
<dbReference type="Pfam" id="PF08240">
    <property type="entry name" value="ADH_N"/>
    <property type="match status" value="1"/>
</dbReference>
<dbReference type="InterPro" id="IPR036291">
    <property type="entry name" value="NAD(P)-bd_dom_sf"/>
</dbReference>
<dbReference type="VEuPathDB" id="FungiDB:Z520_06981"/>
<dbReference type="GO" id="GO:0016651">
    <property type="term" value="F:oxidoreductase activity, acting on NAD(P)H"/>
    <property type="evidence" value="ECO:0007669"/>
    <property type="project" value="InterPro"/>
</dbReference>
<dbReference type="EMBL" id="KN848074">
    <property type="protein sequence ID" value="KIX97529.1"/>
    <property type="molecule type" value="Genomic_DNA"/>
</dbReference>
<evidence type="ECO:0000313" key="5">
    <source>
        <dbReference type="Proteomes" id="UP000053411"/>
    </source>
</evidence>
<evidence type="ECO:0000256" key="2">
    <source>
        <dbReference type="ARBA" id="ARBA00023002"/>
    </source>
</evidence>
<reference evidence="4 5" key="1">
    <citation type="submission" date="2015-01" db="EMBL/GenBank/DDBJ databases">
        <title>The Genome Sequence of Fonsecaea multimorphosa CBS 102226.</title>
        <authorList>
            <consortium name="The Broad Institute Genomics Platform"/>
            <person name="Cuomo C."/>
            <person name="de Hoog S."/>
            <person name="Gorbushina A."/>
            <person name="Stielow B."/>
            <person name="Teixiera M."/>
            <person name="Abouelleil A."/>
            <person name="Chapman S.B."/>
            <person name="Priest M."/>
            <person name="Young S.K."/>
            <person name="Wortman J."/>
            <person name="Nusbaum C."/>
            <person name="Birren B."/>
        </authorList>
    </citation>
    <scope>NUCLEOTIDE SEQUENCE [LARGE SCALE GENOMIC DNA]</scope>
    <source>
        <strain evidence="4 5">CBS 102226</strain>
    </source>
</reference>
<dbReference type="OrthoDB" id="10257049at2759"/>
<keyword evidence="2" id="KW-0560">Oxidoreductase</keyword>
<dbReference type="InterPro" id="IPR047122">
    <property type="entry name" value="Trans-enoyl_RdTase-like"/>
</dbReference>
<dbReference type="AlphaFoldDB" id="A0A0D2K335"/>
<organism evidence="4 5">
    <name type="scientific">Fonsecaea multimorphosa CBS 102226</name>
    <dbReference type="NCBI Taxonomy" id="1442371"/>
    <lineage>
        <taxon>Eukaryota</taxon>
        <taxon>Fungi</taxon>
        <taxon>Dikarya</taxon>
        <taxon>Ascomycota</taxon>
        <taxon>Pezizomycotina</taxon>
        <taxon>Eurotiomycetes</taxon>
        <taxon>Chaetothyriomycetidae</taxon>
        <taxon>Chaetothyriales</taxon>
        <taxon>Herpotrichiellaceae</taxon>
        <taxon>Fonsecaea</taxon>
    </lineage>
</organism>
<dbReference type="InterPro" id="IPR020843">
    <property type="entry name" value="ER"/>
</dbReference>
<proteinExistence type="inferred from homology"/>
<dbReference type="RefSeq" id="XP_016631652.1">
    <property type="nucleotide sequence ID" value="XM_016777481.1"/>
</dbReference>
<accession>A0A0D2K335</accession>
<dbReference type="InterPro" id="IPR013149">
    <property type="entry name" value="ADH-like_C"/>
</dbReference>
<comment type="similarity">
    <text evidence="1">Belongs to the zinc-containing alcohol dehydrogenase family.</text>
</comment>
<dbReference type="Gene3D" id="3.40.50.720">
    <property type="entry name" value="NAD(P)-binding Rossmann-like Domain"/>
    <property type="match status" value="1"/>
</dbReference>
<keyword evidence="5" id="KW-1185">Reference proteome</keyword>
<dbReference type="PANTHER" id="PTHR45348:SF2">
    <property type="entry name" value="ZINC-TYPE ALCOHOL DEHYDROGENASE-LIKE PROTEIN C2E1P3.01"/>
    <property type="match status" value="1"/>
</dbReference>
<dbReference type="SUPFAM" id="SSF50129">
    <property type="entry name" value="GroES-like"/>
    <property type="match status" value="1"/>
</dbReference>
<dbReference type="GeneID" id="27712727"/>